<organism evidence="2">
    <name type="scientific">Arion vulgaris</name>
    <dbReference type="NCBI Taxonomy" id="1028688"/>
    <lineage>
        <taxon>Eukaryota</taxon>
        <taxon>Metazoa</taxon>
        <taxon>Spiralia</taxon>
        <taxon>Lophotrochozoa</taxon>
        <taxon>Mollusca</taxon>
        <taxon>Gastropoda</taxon>
        <taxon>Heterobranchia</taxon>
        <taxon>Euthyneura</taxon>
        <taxon>Panpulmonata</taxon>
        <taxon>Eupulmonata</taxon>
        <taxon>Stylommatophora</taxon>
        <taxon>Helicina</taxon>
        <taxon>Arionoidea</taxon>
        <taxon>Arionidae</taxon>
        <taxon>Arion</taxon>
    </lineage>
</organism>
<keyword evidence="1" id="KW-1133">Transmembrane helix</keyword>
<feature type="transmembrane region" description="Helical" evidence="1">
    <location>
        <begin position="31"/>
        <end position="51"/>
    </location>
</feature>
<keyword evidence="1" id="KW-0472">Membrane</keyword>
<dbReference type="EMBL" id="HACG01000892">
    <property type="protein sequence ID" value="CEK47757.1"/>
    <property type="molecule type" value="Transcribed_RNA"/>
</dbReference>
<sequence>NSLKNAFVQALTPSNIQYWFEACAIYHFNRMIFAVVFLTINCNGLYFSCIYQHSAMHLCKHSLLPIVSIGLRLL</sequence>
<protein>
    <submittedName>
        <fullName evidence="2">Uncharacterized protein</fullName>
    </submittedName>
</protein>
<dbReference type="AlphaFoldDB" id="A0A0B6XUQ9"/>
<reference evidence="2" key="1">
    <citation type="submission" date="2014-12" db="EMBL/GenBank/DDBJ databases">
        <title>Insight into the proteome of Arion vulgaris.</title>
        <authorList>
            <person name="Aradska J."/>
            <person name="Bulat T."/>
            <person name="Smidak R."/>
            <person name="Sarate P."/>
            <person name="Gangsoo J."/>
            <person name="Sialana F."/>
            <person name="Bilban M."/>
            <person name="Lubec G."/>
        </authorList>
    </citation>
    <scope>NUCLEOTIDE SEQUENCE</scope>
    <source>
        <tissue evidence="2">Skin</tissue>
    </source>
</reference>
<proteinExistence type="predicted"/>
<accession>A0A0B6XUQ9</accession>
<keyword evidence="1" id="KW-0812">Transmembrane</keyword>
<evidence type="ECO:0000313" key="2">
    <source>
        <dbReference type="EMBL" id="CEK47757.1"/>
    </source>
</evidence>
<feature type="non-terminal residue" evidence="2">
    <location>
        <position position="74"/>
    </location>
</feature>
<gene>
    <name evidence="2" type="primary">ORF2161</name>
</gene>
<feature type="non-terminal residue" evidence="2">
    <location>
        <position position="1"/>
    </location>
</feature>
<evidence type="ECO:0000256" key="1">
    <source>
        <dbReference type="SAM" id="Phobius"/>
    </source>
</evidence>
<name>A0A0B6XUQ9_9EUPU</name>